<accession>A0A0F6RG77</accession>
<sequence>MKAGAIGAISASAMTDHLVSALYGKDVSQLTADEKRLVSSLVTIAGGLQRRWKLRIIPYVTSSIRR</sequence>
<dbReference type="PATRIC" id="fig|1261127.3.peg.3467"/>
<dbReference type="Pfam" id="PF04829">
    <property type="entry name" value="PT-VENN"/>
    <property type="match status" value="1"/>
</dbReference>
<reference evidence="6 7" key="1">
    <citation type="journal article" date="2013" name="Appl. Microbiol. Biotechnol.">
        <title>Glycerol assimilation and production of 1,3-propanediol by Citrobacter amalonaticus Y19.</title>
        <authorList>
            <person name="Ainala S.K."/>
            <person name="Ashok S."/>
            <person name="Ko Y."/>
            <person name="Park S."/>
        </authorList>
    </citation>
    <scope>NUCLEOTIDE SEQUENCE [LARGE SCALE GENOMIC DNA]</scope>
    <source>
        <strain evidence="6 7">Y19</strain>
    </source>
</reference>
<evidence type="ECO:0000313" key="6">
    <source>
        <dbReference type="EMBL" id="AKE60060.1"/>
    </source>
</evidence>
<keyword evidence="4" id="KW-0843">Virulence</keyword>
<protein>
    <recommendedName>
        <fullName evidence="5">VENN motif-containing domain-containing protein</fullName>
    </recommendedName>
</protein>
<dbReference type="InterPro" id="IPR006914">
    <property type="entry name" value="VENN_dom"/>
</dbReference>
<dbReference type="KEGG" id="cama:F384_16600"/>
<evidence type="ECO:0000256" key="4">
    <source>
        <dbReference type="ARBA" id="ARBA00023026"/>
    </source>
</evidence>
<keyword evidence="2" id="KW-0800">Toxin</keyword>
<dbReference type="AlphaFoldDB" id="A0A0F6RG77"/>
<gene>
    <name evidence="6" type="ORF">F384_16600</name>
</gene>
<dbReference type="RefSeq" id="WP_046487293.1">
    <property type="nucleotide sequence ID" value="NZ_CP011132.1"/>
</dbReference>
<evidence type="ECO:0000256" key="3">
    <source>
        <dbReference type="ARBA" id="ARBA00022913"/>
    </source>
</evidence>
<comment type="subcellular location">
    <subcellularLocation>
        <location evidence="1">Target cell</location>
        <location evidence="1">Target cell cytoplasm</location>
    </subcellularLocation>
</comment>
<dbReference type="Proteomes" id="UP000034085">
    <property type="component" value="Chromosome"/>
</dbReference>
<dbReference type="HOGENOM" id="CLU_2823310_0_0_6"/>
<proteinExistence type="predicted"/>
<evidence type="ECO:0000256" key="1">
    <source>
        <dbReference type="ARBA" id="ARBA00004219"/>
    </source>
</evidence>
<keyword evidence="3" id="KW-1266">Target cell cytoplasm</keyword>
<dbReference type="EMBL" id="CP011132">
    <property type="protein sequence ID" value="AKE60060.1"/>
    <property type="molecule type" value="Genomic_DNA"/>
</dbReference>
<name>A0A0F6RG77_CITAM</name>
<evidence type="ECO:0000313" key="7">
    <source>
        <dbReference type="Proteomes" id="UP000034085"/>
    </source>
</evidence>
<feature type="domain" description="VENN motif-containing" evidence="5">
    <location>
        <begin position="27"/>
        <end position="48"/>
    </location>
</feature>
<evidence type="ECO:0000259" key="5">
    <source>
        <dbReference type="Pfam" id="PF04829"/>
    </source>
</evidence>
<organism evidence="6 7">
    <name type="scientific">Citrobacter amalonaticus Y19</name>
    <dbReference type="NCBI Taxonomy" id="1261127"/>
    <lineage>
        <taxon>Bacteria</taxon>
        <taxon>Pseudomonadati</taxon>
        <taxon>Pseudomonadota</taxon>
        <taxon>Gammaproteobacteria</taxon>
        <taxon>Enterobacterales</taxon>
        <taxon>Enterobacteriaceae</taxon>
        <taxon>Citrobacter</taxon>
    </lineage>
</organism>
<evidence type="ECO:0000256" key="2">
    <source>
        <dbReference type="ARBA" id="ARBA00022656"/>
    </source>
</evidence>
<dbReference type="GO" id="GO:0090729">
    <property type="term" value="F:toxin activity"/>
    <property type="evidence" value="ECO:0007669"/>
    <property type="project" value="UniProtKB-KW"/>
</dbReference>